<dbReference type="EMBL" id="CAJFDI010000003">
    <property type="protein sequence ID" value="CAD5221937.1"/>
    <property type="molecule type" value="Genomic_DNA"/>
</dbReference>
<keyword evidence="5" id="KW-0862">Zinc</keyword>
<feature type="compositionally biased region" description="Polar residues" evidence="9">
    <location>
        <begin position="587"/>
        <end position="597"/>
    </location>
</feature>
<feature type="region of interest" description="Disordered" evidence="9">
    <location>
        <begin position="572"/>
        <end position="618"/>
    </location>
</feature>
<dbReference type="InterPro" id="IPR001841">
    <property type="entry name" value="Znf_RING"/>
</dbReference>
<sequence>MPPRRAKLKRPKKRGKCALPSRPAGWVALMKLAQAATLTFCLFVFGCAGSILAQETLSCGQASYQVNFEPAKPQVASGPAKYTFYPIELLFGANVQICNLTSPNPPLGEGKTATINGLETRFIITYCESCSRCISKLPILHKMATQVATDAGLTSMLIIVRNSFQGVKLDNTNVKFVQMDEEPEVSNVCELVDSVDSDALRSFSKTSVLFVSISFIILMVISLAWLVFYYVQRFRYAHAKDRLQRRLFNAAKKALTHIPTKPVKAGDKELDSDCPVCIDPYRAGDIVRMLPCRHVFHKTCVDPWLLEHRTCPMCKSDILKAFGYHVNVSSRRRTQFSAPNDDQHVVHVANEDRLSVDANSTTSESNAYPFPVVTEIHDPFSFTPSTSPQLVQVMHATNARGFSIIPLTVHSANATTNGPNYTTVNATVERHVPSFSSPVCKSEANSSTCNTGRQLRNSSSAKRNRGHFVNLVHVRSRSLSHSQVPDQLESVVPEAVQPQRPTALFRTGRGGTDIEKQTEESPQIMSPPSPAPVSLPNIDLSSPPDQILVHKKYSPAAAHVKHAMVQSAKIRPQTTGGVGVRRLSGEPNLNTPSSPTGSFHDAPDSKPIQKDGISVESL</sequence>
<evidence type="ECO:0000256" key="9">
    <source>
        <dbReference type="SAM" id="MobiDB-lite"/>
    </source>
</evidence>
<evidence type="ECO:0000256" key="6">
    <source>
        <dbReference type="ARBA" id="ARBA00022989"/>
    </source>
</evidence>
<name>A0A7I8WIH3_BURXY</name>
<evidence type="ECO:0000256" key="4">
    <source>
        <dbReference type="ARBA" id="ARBA00022771"/>
    </source>
</evidence>
<accession>A0A7I8WIH3</accession>
<keyword evidence="6 10" id="KW-1133">Transmembrane helix</keyword>
<dbReference type="EMBL" id="CAJFCV020000003">
    <property type="protein sequence ID" value="CAG9108902.1"/>
    <property type="molecule type" value="Genomic_DNA"/>
</dbReference>
<feature type="domain" description="RING-type" evidence="11">
    <location>
        <begin position="274"/>
        <end position="315"/>
    </location>
</feature>
<gene>
    <name evidence="12" type="ORF">BXYJ_LOCUS6927</name>
</gene>
<comment type="caution">
    <text evidence="12">The sequence shown here is derived from an EMBL/GenBank/DDBJ whole genome shotgun (WGS) entry which is preliminary data.</text>
</comment>
<dbReference type="InterPro" id="IPR013083">
    <property type="entry name" value="Znf_RING/FYVE/PHD"/>
</dbReference>
<evidence type="ECO:0000313" key="13">
    <source>
        <dbReference type="Proteomes" id="UP000659654"/>
    </source>
</evidence>
<evidence type="ECO:0000256" key="1">
    <source>
        <dbReference type="ARBA" id="ARBA00004370"/>
    </source>
</evidence>
<evidence type="ECO:0000313" key="12">
    <source>
        <dbReference type="EMBL" id="CAD5221937.1"/>
    </source>
</evidence>
<reference evidence="12" key="1">
    <citation type="submission" date="2020-09" db="EMBL/GenBank/DDBJ databases">
        <authorList>
            <person name="Kikuchi T."/>
        </authorList>
    </citation>
    <scope>NUCLEOTIDE SEQUENCE</scope>
    <source>
        <strain evidence="12">Ka4C1</strain>
    </source>
</reference>
<dbReference type="FunFam" id="3.30.40.10:FF:000009">
    <property type="entry name" value="E3 ubiquitin-protein ligase RNF130"/>
    <property type="match status" value="1"/>
</dbReference>
<dbReference type="PANTHER" id="PTHR46539:SF23">
    <property type="entry name" value="RING-TYPE DOMAIN-CONTAINING PROTEIN"/>
    <property type="match status" value="1"/>
</dbReference>
<feature type="transmembrane region" description="Helical" evidence="10">
    <location>
        <begin position="208"/>
        <end position="231"/>
    </location>
</feature>
<dbReference type="SMART" id="SM00184">
    <property type="entry name" value="RING"/>
    <property type="match status" value="1"/>
</dbReference>
<proteinExistence type="predicted"/>
<comment type="subcellular location">
    <subcellularLocation>
        <location evidence="1">Membrane</location>
    </subcellularLocation>
</comment>
<evidence type="ECO:0000256" key="8">
    <source>
        <dbReference type="PROSITE-ProRule" id="PRU00175"/>
    </source>
</evidence>
<dbReference type="OrthoDB" id="5357315at2759"/>
<dbReference type="AlphaFoldDB" id="A0A7I8WIH3"/>
<organism evidence="12 13">
    <name type="scientific">Bursaphelenchus xylophilus</name>
    <name type="common">Pinewood nematode worm</name>
    <name type="synonym">Aphelenchoides xylophilus</name>
    <dbReference type="NCBI Taxonomy" id="6326"/>
    <lineage>
        <taxon>Eukaryota</taxon>
        <taxon>Metazoa</taxon>
        <taxon>Ecdysozoa</taxon>
        <taxon>Nematoda</taxon>
        <taxon>Chromadorea</taxon>
        <taxon>Rhabditida</taxon>
        <taxon>Tylenchina</taxon>
        <taxon>Tylenchomorpha</taxon>
        <taxon>Aphelenchoidea</taxon>
        <taxon>Aphelenchoididae</taxon>
        <taxon>Bursaphelenchus</taxon>
    </lineage>
</organism>
<keyword evidence="7 10" id="KW-0472">Membrane</keyword>
<dbReference type="Gene3D" id="3.30.40.10">
    <property type="entry name" value="Zinc/RING finger domain, C3HC4 (zinc finger)"/>
    <property type="match status" value="1"/>
</dbReference>
<evidence type="ECO:0000256" key="3">
    <source>
        <dbReference type="ARBA" id="ARBA00022723"/>
    </source>
</evidence>
<evidence type="ECO:0000256" key="5">
    <source>
        <dbReference type="ARBA" id="ARBA00022833"/>
    </source>
</evidence>
<dbReference type="GO" id="GO:0008270">
    <property type="term" value="F:zinc ion binding"/>
    <property type="evidence" value="ECO:0007669"/>
    <property type="project" value="UniProtKB-KW"/>
</dbReference>
<dbReference type="GO" id="GO:0016020">
    <property type="term" value="C:membrane"/>
    <property type="evidence" value="ECO:0007669"/>
    <property type="project" value="UniProtKB-SubCell"/>
</dbReference>
<evidence type="ECO:0000256" key="10">
    <source>
        <dbReference type="SAM" id="Phobius"/>
    </source>
</evidence>
<dbReference type="SMR" id="A0A7I8WIH3"/>
<feature type="region of interest" description="Disordered" evidence="9">
    <location>
        <begin position="504"/>
        <end position="530"/>
    </location>
</feature>
<evidence type="ECO:0000256" key="7">
    <source>
        <dbReference type="ARBA" id="ARBA00023136"/>
    </source>
</evidence>
<keyword evidence="13" id="KW-1185">Reference proteome</keyword>
<dbReference type="Proteomes" id="UP000582659">
    <property type="component" value="Unassembled WGS sequence"/>
</dbReference>
<feature type="compositionally biased region" description="Polar residues" evidence="9">
    <location>
        <begin position="436"/>
        <end position="461"/>
    </location>
</feature>
<dbReference type="PANTHER" id="PTHR46539">
    <property type="entry name" value="E3 UBIQUITIN-PROTEIN LIGASE ATL42"/>
    <property type="match status" value="1"/>
</dbReference>
<evidence type="ECO:0000259" key="11">
    <source>
        <dbReference type="PROSITE" id="PS50089"/>
    </source>
</evidence>
<dbReference type="Pfam" id="PF13639">
    <property type="entry name" value="zf-RING_2"/>
    <property type="match status" value="1"/>
</dbReference>
<keyword evidence="2 10" id="KW-0812">Transmembrane</keyword>
<dbReference type="Proteomes" id="UP000659654">
    <property type="component" value="Unassembled WGS sequence"/>
</dbReference>
<keyword evidence="3" id="KW-0479">Metal-binding</keyword>
<protein>
    <submittedName>
        <fullName evidence="12">(pine wood nematode) hypothetical protein</fullName>
    </submittedName>
</protein>
<feature type="region of interest" description="Disordered" evidence="9">
    <location>
        <begin position="436"/>
        <end position="464"/>
    </location>
</feature>
<keyword evidence="4 8" id="KW-0863">Zinc-finger</keyword>
<dbReference type="CDD" id="cd16668">
    <property type="entry name" value="RING-H2_RNF130-like"/>
    <property type="match status" value="1"/>
</dbReference>
<dbReference type="PROSITE" id="PS50089">
    <property type="entry name" value="ZF_RING_2"/>
    <property type="match status" value="1"/>
</dbReference>
<evidence type="ECO:0000256" key="2">
    <source>
        <dbReference type="ARBA" id="ARBA00022692"/>
    </source>
</evidence>
<dbReference type="SUPFAM" id="SSF57850">
    <property type="entry name" value="RING/U-box"/>
    <property type="match status" value="1"/>
</dbReference>